<evidence type="ECO:0000256" key="3">
    <source>
        <dbReference type="ARBA" id="ARBA00023002"/>
    </source>
</evidence>
<reference evidence="8 9" key="1">
    <citation type="journal article" date="2020" name="Microbiol. Resour. Announc.">
        <title>Draft Genome Sequence of a Cladosporium Species Isolated from the Mesophotic Ascidian Didemnum maculosum.</title>
        <authorList>
            <person name="Gioti A."/>
            <person name="Siaperas R."/>
            <person name="Nikolaivits E."/>
            <person name="Le Goff G."/>
            <person name="Ouazzani J."/>
            <person name="Kotoulas G."/>
            <person name="Topakas E."/>
        </authorList>
    </citation>
    <scope>NUCLEOTIDE SEQUENCE [LARGE SCALE GENOMIC DNA]</scope>
    <source>
        <strain evidence="8 9">TM138-S3</strain>
    </source>
</reference>
<dbReference type="Pfam" id="PF07731">
    <property type="entry name" value="Cu-oxidase_2"/>
    <property type="match status" value="2"/>
</dbReference>
<dbReference type="InterPro" id="IPR045087">
    <property type="entry name" value="Cu-oxidase_fam"/>
</dbReference>
<dbReference type="RefSeq" id="XP_069233999.1">
    <property type="nucleotide sequence ID" value="XM_069369093.1"/>
</dbReference>
<evidence type="ECO:0000259" key="7">
    <source>
        <dbReference type="Pfam" id="PF07732"/>
    </source>
</evidence>
<evidence type="ECO:0000256" key="4">
    <source>
        <dbReference type="ARBA" id="ARBA00023008"/>
    </source>
</evidence>
<evidence type="ECO:0000256" key="1">
    <source>
        <dbReference type="ARBA" id="ARBA00010609"/>
    </source>
</evidence>
<evidence type="ECO:0000313" key="9">
    <source>
        <dbReference type="Proteomes" id="UP000803884"/>
    </source>
</evidence>
<evidence type="ECO:0000256" key="2">
    <source>
        <dbReference type="ARBA" id="ARBA00022723"/>
    </source>
</evidence>
<evidence type="ECO:0000259" key="6">
    <source>
        <dbReference type="Pfam" id="PF07731"/>
    </source>
</evidence>
<evidence type="ECO:0008006" key="10">
    <source>
        <dbReference type="Google" id="ProtNLM"/>
    </source>
</evidence>
<accession>A0AB34L1G5</accession>
<dbReference type="InterPro" id="IPR001117">
    <property type="entry name" value="Cu-oxidase_2nd"/>
</dbReference>
<comment type="similarity">
    <text evidence="1">Belongs to the multicopper oxidase family.</text>
</comment>
<comment type="caution">
    <text evidence="8">The sequence shown here is derived from an EMBL/GenBank/DDBJ whole genome shotgun (WGS) entry which is preliminary data.</text>
</comment>
<keyword evidence="3" id="KW-0560">Oxidoreductase</keyword>
<dbReference type="Pfam" id="PF00394">
    <property type="entry name" value="Cu-oxidase"/>
    <property type="match status" value="1"/>
</dbReference>
<sequence>MSFYARAATAALATRQALDIPSSIYSMVSDELNELLNAGGISTLGTALAQVLPDGLTNNPMPDGKPWGKRNSTNTNYYLETPDTGVTRYYDFTVSKTRCAPDGVEIDCLLANNQFPGPTIEANWGDWIEVKVHNNLSDAGTAMHWHGILQKDAQWMDGVPGYTQCPIAPGEDYTYRFRADLYGTSWWHAHYSAQYGSGLVGPMVIYGPKNEQDDLDLGPVMLQDWFHTYYQEEVDGLFNEIPNAVVPRGDSNTINGKGSYPCSKTDKKCSDDMPMATFSFQSGRMHRLRLINPSSAATQKFTIDGHRFRVIATDFVEIEPYDTDVITLGVGQRSDVLVYGTGEPTDAVYMRAFRPTSCALSNGGEEVVAAVYYEDANRKHLPDSQPGPNAYNEYCGNDPLEDTVPTYPLEATEPSVTEIVPVQLKSNGSHLVWYMGGRTMRVDYNDPMLYDVNDGQFEFDFMRNVHNYGSNKTIRFVIENTGPQPHPMHLHGHNIQIIAEGECGDMGTIFRETMGGAGGPPQGNPNAGAVSKRESVDDLLSENSRIMGSGEAGETLGQFGTCWDGKVTNQKNPARRDVAQLMANSYIVLQWNQDNPGIWPLHCHIAWHLSAGFVWTVLERPEELVGKMPDVQQDTCAGWDKWSNNHRVGQIDSF</sequence>
<feature type="domain" description="Plastocyanin-like" evidence="6">
    <location>
        <begin position="565"/>
        <end position="622"/>
    </location>
</feature>
<keyword evidence="2" id="KW-0479">Metal-binding</keyword>
<proteinExistence type="inferred from homology"/>
<dbReference type="InterPro" id="IPR011707">
    <property type="entry name" value="Cu-oxidase-like_N"/>
</dbReference>
<dbReference type="CDD" id="cd13901">
    <property type="entry name" value="CuRO_3_MaLCC_like"/>
    <property type="match status" value="1"/>
</dbReference>
<evidence type="ECO:0000259" key="5">
    <source>
        <dbReference type="Pfam" id="PF00394"/>
    </source>
</evidence>
<dbReference type="EMBL" id="JAAQHG020000001">
    <property type="protein sequence ID" value="KAL1590894.1"/>
    <property type="molecule type" value="Genomic_DNA"/>
</dbReference>
<organism evidence="8 9">
    <name type="scientific">Cladosporium halotolerans</name>
    <dbReference type="NCBI Taxonomy" id="1052096"/>
    <lineage>
        <taxon>Eukaryota</taxon>
        <taxon>Fungi</taxon>
        <taxon>Dikarya</taxon>
        <taxon>Ascomycota</taxon>
        <taxon>Pezizomycotina</taxon>
        <taxon>Dothideomycetes</taxon>
        <taxon>Dothideomycetidae</taxon>
        <taxon>Cladosporiales</taxon>
        <taxon>Cladosporiaceae</taxon>
        <taxon>Cladosporium</taxon>
    </lineage>
</organism>
<protein>
    <recommendedName>
        <fullName evidence="10">Laccase</fullName>
    </recommendedName>
</protein>
<dbReference type="GO" id="GO:0005507">
    <property type="term" value="F:copper ion binding"/>
    <property type="evidence" value="ECO:0007669"/>
    <property type="project" value="InterPro"/>
</dbReference>
<dbReference type="FunFam" id="2.60.40.420:FF:000021">
    <property type="entry name" value="Extracellular dihydrogeodin oxidase/laccase"/>
    <property type="match status" value="1"/>
</dbReference>
<dbReference type="InterPro" id="IPR008972">
    <property type="entry name" value="Cupredoxin"/>
</dbReference>
<feature type="domain" description="Plastocyanin-like" evidence="6">
    <location>
        <begin position="452"/>
        <end position="502"/>
    </location>
</feature>
<gene>
    <name evidence="8" type="ORF">WHR41_00487</name>
</gene>
<dbReference type="AlphaFoldDB" id="A0AB34L1G5"/>
<dbReference type="PANTHER" id="PTHR11709">
    <property type="entry name" value="MULTI-COPPER OXIDASE"/>
    <property type="match status" value="1"/>
</dbReference>
<dbReference type="PANTHER" id="PTHR11709:SF145">
    <property type="entry name" value="LCC1"/>
    <property type="match status" value="1"/>
</dbReference>
<evidence type="ECO:0000313" key="8">
    <source>
        <dbReference type="EMBL" id="KAL1590894.1"/>
    </source>
</evidence>
<dbReference type="Proteomes" id="UP000803884">
    <property type="component" value="Unassembled WGS sequence"/>
</dbReference>
<keyword evidence="4" id="KW-0186">Copper</keyword>
<dbReference type="Pfam" id="PF07732">
    <property type="entry name" value="Cu-oxidase_3"/>
    <property type="match status" value="1"/>
</dbReference>
<dbReference type="GeneID" id="96001931"/>
<dbReference type="Gene3D" id="2.60.40.420">
    <property type="entry name" value="Cupredoxins - blue copper proteins"/>
    <property type="match status" value="3"/>
</dbReference>
<dbReference type="InterPro" id="IPR011706">
    <property type="entry name" value="Cu-oxidase_C"/>
</dbReference>
<dbReference type="GO" id="GO:0016491">
    <property type="term" value="F:oxidoreductase activity"/>
    <property type="evidence" value="ECO:0007669"/>
    <property type="project" value="UniProtKB-KW"/>
</dbReference>
<feature type="domain" description="Plastocyanin-like" evidence="7">
    <location>
        <begin position="94"/>
        <end position="209"/>
    </location>
</feature>
<feature type="domain" description="Plastocyanin-like" evidence="5">
    <location>
        <begin position="219"/>
        <end position="371"/>
    </location>
</feature>
<dbReference type="SUPFAM" id="SSF49503">
    <property type="entry name" value="Cupredoxins"/>
    <property type="match status" value="3"/>
</dbReference>
<keyword evidence="9" id="KW-1185">Reference proteome</keyword>
<dbReference type="CDD" id="cd13854">
    <property type="entry name" value="CuRO_1_MaLCC_like"/>
    <property type="match status" value="1"/>
</dbReference>
<name>A0AB34L1G5_9PEZI</name>